<name>V4A8A4_LOTGI</name>
<dbReference type="Proteomes" id="UP000030746">
    <property type="component" value="Unassembled WGS sequence"/>
</dbReference>
<accession>V4A8A4</accession>
<dbReference type="KEGG" id="lgi:LOTGIDRAFT_173358"/>
<dbReference type="OMA" id="DHRTTYA"/>
<dbReference type="AlphaFoldDB" id="V4A8A4"/>
<gene>
    <name evidence="1" type="ORF">LOTGIDRAFT_173358</name>
</gene>
<dbReference type="RefSeq" id="XP_009049084.1">
    <property type="nucleotide sequence ID" value="XM_009050836.1"/>
</dbReference>
<protein>
    <submittedName>
        <fullName evidence="1">Uncharacterized protein</fullName>
    </submittedName>
</protein>
<reference evidence="1 2" key="1">
    <citation type="journal article" date="2013" name="Nature">
        <title>Insights into bilaterian evolution from three spiralian genomes.</title>
        <authorList>
            <person name="Simakov O."/>
            <person name="Marletaz F."/>
            <person name="Cho S.J."/>
            <person name="Edsinger-Gonzales E."/>
            <person name="Havlak P."/>
            <person name="Hellsten U."/>
            <person name="Kuo D.H."/>
            <person name="Larsson T."/>
            <person name="Lv J."/>
            <person name="Arendt D."/>
            <person name="Savage R."/>
            <person name="Osoegawa K."/>
            <person name="de Jong P."/>
            <person name="Grimwood J."/>
            <person name="Chapman J.A."/>
            <person name="Shapiro H."/>
            <person name="Aerts A."/>
            <person name="Otillar R.P."/>
            <person name="Terry A.Y."/>
            <person name="Boore J.L."/>
            <person name="Grigoriev I.V."/>
            <person name="Lindberg D.R."/>
            <person name="Seaver E.C."/>
            <person name="Weisblat D.A."/>
            <person name="Putnam N.H."/>
            <person name="Rokhsar D.S."/>
        </authorList>
    </citation>
    <scope>NUCLEOTIDE SEQUENCE [LARGE SCALE GENOMIC DNA]</scope>
</reference>
<dbReference type="GeneID" id="20242347"/>
<proteinExistence type="predicted"/>
<sequence length="878" mass="98764">MPSSSSRLSSTSRMVVDVDEKINEILNFSPNIKYISFSLENVMSSASGGSSSSPAHHHGNNLSTFLPLLTPGGDVTPSHASEKPKNAFNMMMSDRTMKKPANKQCGNDLDFPYDMVPSDVQYHIRLLTNCLWYLDGRKEIIKQRRATESEITEDFPAMFDVGKFDGFQQWQKWKTKPRLTKSILESHSRNLITLIGKPLTISWDKNLKSSIETLAALLEQVALYLDNHNKRQQEYQSKLIPARQISDNASVQHHPAGPFGICKKSHQMIEDSLITSEVYQPHYLDPDVYCKSMSACQKHRFLQDITLSFPVDVLRYDPGGGTASADQHPAMDERIKLAISTEQPDMILDLRHLNKGRPSETFDQFFSVLNKLIEELVAADDRRHGVAHMSQFLSVPDLIKQVRLSLPDGVPVPSESTVYLSFAPPNTCSEVAKHYTGRVNLKHKVQSRQLRQSHPDAHYAAAQWKYMRSLAVHLGGDRCILMSADDKAKIPVGEPGLAISSGVRGKQSIAPTEVTLAALDHDVLQKGSIVPSVILDISIPDVTEESFYRGQVSLTLKDSVFEASSPNRFAAEVCQYWDSLPEDRRGNINTLLLFADGGPDHISTFEHTNVDLLVAARTAPGQSYINPVERVMSILNVALQNVAIERSNCSEEVEKALKSCNTVESIRKKEAFIKEEWKQSMAPVTQVIAERMQRCSLKERTFVVYPPSSPEDINKVWQTAISIDNQLEVGKLQQQQVKNKKQYEAFKEKHCKERHYCFQIRKCNDEECCQRTDNSDPDWLPDPVVGDDSNYKDFSIVYGTETTDENRPSVKFSTKAVTAEEQVIPWMGLSSHGLGYRVPVLLNGPFTVPGRDPSQSAVIVDQMQARYRLKFLFDIDET</sequence>
<dbReference type="EMBL" id="KB200814">
    <property type="protein sequence ID" value="ESP00199.1"/>
    <property type="molecule type" value="Genomic_DNA"/>
</dbReference>
<evidence type="ECO:0000313" key="1">
    <source>
        <dbReference type="EMBL" id="ESP00199.1"/>
    </source>
</evidence>
<keyword evidence="2" id="KW-1185">Reference proteome</keyword>
<dbReference type="OrthoDB" id="10003658at2759"/>
<dbReference type="PANTHER" id="PTHR46954:SF1">
    <property type="entry name" value="C2H2-TYPE DOMAIN-CONTAINING PROTEIN"/>
    <property type="match status" value="1"/>
</dbReference>
<dbReference type="PANTHER" id="PTHR46954">
    <property type="entry name" value="C2H2-TYPE DOMAIN-CONTAINING PROTEIN"/>
    <property type="match status" value="1"/>
</dbReference>
<evidence type="ECO:0000313" key="2">
    <source>
        <dbReference type="Proteomes" id="UP000030746"/>
    </source>
</evidence>
<dbReference type="STRING" id="225164.V4A8A4"/>
<organism evidence="1 2">
    <name type="scientific">Lottia gigantea</name>
    <name type="common">Giant owl limpet</name>
    <dbReference type="NCBI Taxonomy" id="225164"/>
    <lineage>
        <taxon>Eukaryota</taxon>
        <taxon>Metazoa</taxon>
        <taxon>Spiralia</taxon>
        <taxon>Lophotrochozoa</taxon>
        <taxon>Mollusca</taxon>
        <taxon>Gastropoda</taxon>
        <taxon>Patellogastropoda</taxon>
        <taxon>Lottioidea</taxon>
        <taxon>Lottiidae</taxon>
        <taxon>Lottia</taxon>
    </lineage>
</organism>
<dbReference type="HOGENOM" id="CLU_327692_0_0_1"/>
<dbReference type="CTD" id="20242347"/>